<reference evidence="7" key="1">
    <citation type="journal article" date="2019" name="Int. J. Syst. Evol. Microbiol.">
        <title>The Global Catalogue of Microorganisms (GCM) 10K type strain sequencing project: providing services to taxonomists for standard genome sequencing and annotation.</title>
        <authorList>
            <consortium name="The Broad Institute Genomics Platform"/>
            <consortium name="The Broad Institute Genome Sequencing Center for Infectious Disease"/>
            <person name="Wu L."/>
            <person name="Ma J."/>
        </authorList>
    </citation>
    <scope>NUCLEOTIDE SEQUENCE [LARGE SCALE GENOMIC DNA]</scope>
    <source>
        <strain evidence="7">CECT 8531</strain>
    </source>
</reference>
<evidence type="ECO:0000313" key="7">
    <source>
        <dbReference type="Proteomes" id="UP001595887"/>
    </source>
</evidence>
<evidence type="ECO:0000256" key="1">
    <source>
        <dbReference type="ARBA" id="ARBA00005417"/>
    </source>
</evidence>
<proteinExistence type="inferred from homology"/>
<gene>
    <name evidence="6" type="primary">nikE</name>
    <name evidence="6" type="ORF">ACFOWX_12085</name>
</gene>
<comment type="similarity">
    <text evidence="1">Belongs to the ABC transporter superfamily.</text>
</comment>
<dbReference type="RefSeq" id="WP_381424453.1">
    <property type="nucleotide sequence ID" value="NZ_JBHSDH010000013.1"/>
</dbReference>
<dbReference type="InterPro" id="IPR017871">
    <property type="entry name" value="ABC_transporter-like_CS"/>
</dbReference>
<dbReference type="PANTHER" id="PTHR43776">
    <property type="entry name" value="TRANSPORT ATP-BINDING PROTEIN"/>
    <property type="match status" value="1"/>
</dbReference>
<dbReference type="InterPro" id="IPR003593">
    <property type="entry name" value="AAA+_ATPase"/>
</dbReference>
<sequence length="514" mass="54807">MSALYSVQGFCAQINGQQLVRGVDFEIAAGEIVALAGESGAGKSMTAMTPFGLSAATASGSAVLGGQQLIGMGEAGLRRIRAAHIGFVFQQPLTALTPHRTVAAHLTEAVMQAGGDRPSQGAMIAMLAQVGLPRPDEKLRQYPHRLSGGERQRVLIAAAIAHGPELLVADEPVSALDAALRGEIMNLLTGLCRKNGMAMLLVSHDLAGIELYADRLLVMRSGKVEEAGEARQIARAPSTDYAQALMAATPRMDDPMPPLPKPSDRMFEARDIHVRFRAPSWRSGHIDAVQNASLQLAKGETLAIVGGSGSGKSTLGRALSGLGPMQSGQILWNGTSLPPRGRRKAEHRRLIQPVFQDPVASLDPRWTVSDIILEPMRWLLPDAGGAARVELLLHEVDLPPDIARRKPAALSGGQAQRVAIARALSVDPEILLLDEATSALDPLVANGIMQLFVKLQEERGLSLLFITHDLALARRSAHRIAVMEQGQIVETAERGQLFAAPQAEATRKLIAASH</sequence>
<evidence type="ECO:0000256" key="3">
    <source>
        <dbReference type="ARBA" id="ARBA00022741"/>
    </source>
</evidence>
<comment type="caution">
    <text evidence="6">The sequence shown here is derived from an EMBL/GenBank/DDBJ whole genome shotgun (WGS) entry which is preliminary data.</text>
</comment>
<keyword evidence="4 6" id="KW-0067">ATP-binding</keyword>
<feature type="domain" description="ABC transporter" evidence="5">
    <location>
        <begin position="274"/>
        <end position="510"/>
    </location>
</feature>
<evidence type="ECO:0000259" key="5">
    <source>
        <dbReference type="PROSITE" id="PS50893"/>
    </source>
</evidence>
<dbReference type="CDD" id="cd03257">
    <property type="entry name" value="ABC_NikE_OppD_transporters"/>
    <property type="match status" value="2"/>
</dbReference>
<evidence type="ECO:0000256" key="2">
    <source>
        <dbReference type="ARBA" id="ARBA00022448"/>
    </source>
</evidence>
<protein>
    <submittedName>
        <fullName evidence="6">Nickel ABC transporter ATP-binding protein NikE</fullName>
    </submittedName>
</protein>
<name>A0ABV8RLJ7_9SPHN</name>
<dbReference type="InterPro" id="IPR027417">
    <property type="entry name" value="P-loop_NTPase"/>
</dbReference>
<feature type="domain" description="ABC transporter" evidence="5">
    <location>
        <begin position="5"/>
        <end position="246"/>
    </location>
</feature>
<dbReference type="PROSITE" id="PS00211">
    <property type="entry name" value="ABC_TRANSPORTER_1"/>
    <property type="match status" value="2"/>
</dbReference>
<keyword evidence="3" id="KW-0547">Nucleotide-binding</keyword>
<keyword evidence="7" id="KW-1185">Reference proteome</keyword>
<organism evidence="6 7">
    <name type="scientific">Sphingorhabdus arenilitoris</name>
    <dbReference type="NCBI Taxonomy" id="1490041"/>
    <lineage>
        <taxon>Bacteria</taxon>
        <taxon>Pseudomonadati</taxon>
        <taxon>Pseudomonadota</taxon>
        <taxon>Alphaproteobacteria</taxon>
        <taxon>Sphingomonadales</taxon>
        <taxon>Sphingomonadaceae</taxon>
        <taxon>Sphingorhabdus</taxon>
    </lineage>
</organism>
<dbReference type="Pfam" id="PF00005">
    <property type="entry name" value="ABC_tran"/>
    <property type="match status" value="2"/>
</dbReference>
<dbReference type="InterPro" id="IPR003439">
    <property type="entry name" value="ABC_transporter-like_ATP-bd"/>
</dbReference>
<keyword evidence="2" id="KW-0813">Transport</keyword>
<dbReference type="SMART" id="SM00382">
    <property type="entry name" value="AAA"/>
    <property type="match status" value="2"/>
</dbReference>
<dbReference type="PANTHER" id="PTHR43776:SF7">
    <property type="entry name" value="D,D-DIPEPTIDE TRANSPORT ATP-BINDING PROTEIN DDPF-RELATED"/>
    <property type="match status" value="1"/>
</dbReference>
<dbReference type="Proteomes" id="UP001595887">
    <property type="component" value="Unassembled WGS sequence"/>
</dbReference>
<dbReference type="EMBL" id="JBHSDH010000013">
    <property type="protein sequence ID" value="MFC4293156.1"/>
    <property type="molecule type" value="Genomic_DNA"/>
</dbReference>
<dbReference type="InterPro" id="IPR050319">
    <property type="entry name" value="ABC_transp_ATP-bind"/>
</dbReference>
<dbReference type="SUPFAM" id="SSF52540">
    <property type="entry name" value="P-loop containing nucleoside triphosphate hydrolases"/>
    <property type="match status" value="2"/>
</dbReference>
<evidence type="ECO:0000256" key="4">
    <source>
        <dbReference type="ARBA" id="ARBA00022840"/>
    </source>
</evidence>
<dbReference type="Gene3D" id="3.40.50.300">
    <property type="entry name" value="P-loop containing nucleotide triphosphate hydrolases"/>
    <property type="match status" value="2"/>
</dbReference>
<evidence type="ECO:0000313" key="6">
    <source>
        <dbReference type="EMBL" id="MFC4293156.1"/>
    </source>
</evidence>
<dbReference type="PROSITE" id="PS50893">
    <property type="entry name" value="ABC_TRANSPORTER_2"/>
    <property type="match status" value="2"/>
</dbReference>
<dbReference type="NCBIfam" id="NF007739">
    <property type="entry name" value="PRK10419.1"/>
    <property type="match status" value="2"/>
</dbReference>
<accession>A0ABV8RLJ7</accession>
<dbReference type="GO" id="GO:0005524">
    <property type="term" value="F:ATP binding"/>
    <property type="evidence" value="ECO:0007669"/>
    <property type="project" value="UniProtKB-KW"/>
</dbReference>